<keyword evidence="2" id="KW-0732">Signal</keyword>
<dbReference type="AlphaFoldDB" id="A0A319E6R6"/>
<organism evidence="3 4">
    <name type="scientific">Aspergillus ellipticus CBS 707.79</name>
    <dbReference type="NCBI Taxonomy" id="1448320"/>
    <lineage>
        <taxon>Eukaryota</taxon>
        <taxon>Fungi</taxon>
        <taxon>Dikarya</taxon>
        <taxon>Ascomycota</taxon>
        <taxon>Pezizomycotina</taxon>
        <taxon>Eurotiomycetes</taxon>
        <taxon>Eurotiomycetidae</taxon>
        <taxon>Eurotiales</taxon>
        <taxon>Aspergillaceae</taxon>
        <taxon>Aspergillus</taxon>
        <taxon>Aspergillus subgen. Circumdati</taxon>
    </lineage>
</organism>
<sequence length="107" mass="11715">MGPVMLPLASMLSLLLTSWARDRQTNRKEDSGPARELASGSRRVETCRPAFLYLARRVGFQHQPGLCDSWNQVIGSSGAVRTAEVGYAGIGTECPETHPTTVVTVRW</sequence>
<dbReference type="EMBL" id="KZ825838">
    <property type="protein sequence ID" value="PYH96408.1"/>
    <property type="molecule type" value="Genomic_DNA"/>
</dbReference>
<name>A0A319E6R6_9EURO</name>
<dbReference type="VEuPathDB" id="FungiDB:BO71DRAFT_397170"/>
<dbReference type="Proteomes" id="UP000247810">
    <property type="component" value="Unassembled WGS sequence"/>
</dbReference>
<evidence type="ECO:0000256" key="2">
    <source>
        <dbReference type="SAM" id="SignalP"/>
    </source>
</evidence>
<keyword evidence="4" id="KW-1185">Reference proteome</keyword>
<evidence type="ECO:0000313" key="4">
    <source>
        <dbReference type="Proteomes" id="UP000247810"/>
    </source>
</evidence>
<gene>
    <name evidence="3" type="ORF">BO71DRAFT_397170</name>
</gene>
<feature type="region of interest" description="Disordered" evidence="1">
    <location>
        <begin position="23"/>
        <end position="42"/>
    </location>
</feature>
<reference evidence="3 4" key="1">
    <citation type="submission" date="2018-02" db="EMBL/GenBank/DDBJ databases">
        <title>The genomes of Aspergillus section Nigri reveals drivers in fungal speciation.</title>
        <authorList>
            <consortium name="DOE Joint Genome Institute"/>
            <person name="Vesth T.C."/>
            <person name="Nybo J."/>
            <person name="Theobald S."/>
            <person name="Brandl J."/>
            <person name="Frisvad J.C."/>
            <person name="Nielsen K.F."/>
            <person name="Lyhne E.K."/>
            <person name="Kogle M.E."/>
            <person name="Kuo A."/>
            <person name="Riley R."/>
            <person name="Clum A."/>
            <person name="Nolan M."/>
            <person name="Lipzen A."/>
            <person name="Salamov A."/>
            <person name="Henrissat B."/>
            <person name="Wiebenga A."/>
            <person name="De vries R.P."/>
            <person name="Grigoriev I.V."/>
            <person name="Mortensen U.H."/>
            <person name="Andersen M.R."/>
            <person name="Baker S.E."/>
        </authorList>
    </citation>
    <scope>NUCLEOTIDE SEQUENCE [LARGE SCALE GENOMIC DNA]</scope>
    <source>
        <strain evidence="3 4">CBS 707.79</strain>
    </source>
</reference>
<protein>
    <submittedName>
        <fullName evidence="3">Uncharacterized protein</fullName>
    </submittedName>
</protein>
<evidence type="ECO:0000256" key="1">
    <source>
        <dbReference type="SAM" id="MobiDB-lite"/>
    </source>
</evidence>
<feature type="chain" id="PRO_5016283147" evidence="2">
    <location>
        <begin position="21"/>
        <end position="107"/>
    </location>
</feature>
<evidence type="ECO:0000313" key="3">
    <source>
        <dbReference type="EMBL" id="PYH96408.1"/>
    </source>
</evidence>
<proteinExistence type="predicted"/>
<feature type="signal peptide" evidence="2">
    <location>
        <begin position="1"/>
        <end position="20"/>
    </location>
</feature>
<accession>A0A319E6R6</accession>
<feature type="compositionally biased region" description="Basic and acidic residues" evidence="1">
    <location>
        <begin position="23"/>
        <end position="33"/>
    </location>
</feature>